<dbReference type="AlphaFoldDB" id="A0A1N6N262"/>
<protein>
    <submittedName>
        <fullName evidence="7">Killer protein of pyocin s3</fullName>
    </submittedName>
</protein>
<evidence type="ECO:0000256" key="3">
    <source>
        <dbReference type="ARBA" id="ARBA00023048"/>
    </source>
</evidence>
<dbReference type="OrthoDB" id="982153at2"/>
<evidence type="ECO:0000313" key="6">
    <source>
        <dbReference type="EMBL" id="PHM29429.1"/>
    </source>
</evidence>
<dbReference type="InterPro" id="IPR036302">
    <property type="entry name" value="Pyosin/cloacin_T_dom_sf"/>
</dbReference>
<dbReference type="Proteomes" id="UP000196435">
    <property type="component" value="Unassembled WGS sequence"/>
</dbReference>
<evidence type="ECO:0000256" key="2">
    <source>
        <dbReference type="ARBA" id="ARBA00023022"/>
    </source>
</evidence>
<feature type="domain" description="Pyosin/cloacin translocation" evidence="5">
    <location>
        <begin position="107"/>
        <end position="150"/>
    </location>
</feature>
<proteinExistence type="predicted"/>
<keyword evidence="3" id="KW-0078">Bacteriocin</keyword>
<reference evidence="6 9" key="3">
    <citation type="journal article" date="2017" name="Nat. Microbiol.">
        <title>Natural product diversity associated with the nematode symbionts Photorhabdus and Xenorhabdus.</title>
        <authorList>
            <person name="Tobias N.J."/>
            <person name="Wolff H."/>
            <person name="Djahanschiri B."/>
            <person name="Grundmann F."/>
            <person name="Kronenwerth M."/>
            <person name="Shi Y.M."/>
            <person name="Simonyi S."/>
            <person name="Grun P."/>
            <person name="Shapiro-Ilan D."/>
            <person name="Pidot S.J."/>
            <person name="Stinear T.P."/>
            <person name="Ebersberger I."/>
            <person name="Bode H.B."/>
        </authorList>
    </citation>
    <scope>NUCLEOTIDE SEQUENCE [LARGE SCALE GENOMIC DNA]</scope>
    <source>
        <strain evidence="6 9">DSM 16336</strain>
    </source>
</reference>
<sequence length="285" mass="31819">MLRNLWNGDNGDLFNHEGLKKIADAKGTANTRVRYRFVENAVSGGLSQQDIDKSVSQDSTVNVKVAVLDPKVTGQTPGLPIPEERDWRDGAYVNPQQDPNEIGGNSTTTPIPDAREHGPTKLTTPAPQEKDFRDYILIFPISGIPAIYVYLSKPPTKFLEVDLYSSFQGRPRDGHHTDHMPSAAAVRLYFKRLYPDLKEKDLAELAKDVAALIVPADVHRKVSETYGGRNKSRIEDDSLDLRKAMDSNFDAVKPALKEYGATEKELEDARAKMHKINDEQGLYSK</sequence>
<evidence type="ECO:0000313" key="9">
    <source>
        <dbReference type="Proteomes" id="UP000224871"/>
    </source>
</evidence>
<evidence type="ECO:0000259" key="5">
    <source>
        <dbReference type="Pfam" id="PF06958"/>
    </source>
</evidence>
<evidence type="ECO:0000313" key="8">
    <source>
        <dbReference type="Proteomes" id="UP000196435"/>
    </source>
</evidence>
<name>A0A1N6N262_9GAMM</name>
<gene>
    <name evidence="6" type="ORF">Xinn_03697</name>
    <name evidence="7" type="ORF">XIS1_940003</name>
</gene>
<keyword evidence="1" id="KW-0929">Antimicrobial</keyword>
<dbReference type="InterPro" id="IPR016128">
    <property type="entry name" value="Pyosin/cloacin_T_dom"/>
</dbReference>
<evidence type="ECO:0000256" key="1">
    <source>
        <dbReference type="ARBA" id="ARBA00022529"/>
    </source>
</evidence>
<organism evidence="7 8">
    <name type="scientific">Xenorhabdus innexi</name>
    <dbReference type="NCBI Taxonomy" id="290109"/>
    <lineage>
        <taxon>Bacteria</taxon>
        <taxon>Pseudomonadati</taxon>
        <taxon>Pseudomonadota</taxon>
        <taxon>Gammaproteobacteria</taxon>
        <taxon>Enterobacterales</taxon>
        <taxon>Morganellaceae</taxon>
        <taxon>Xenorhabdus</taxon>
    </lineage>
</organism>
<evidence type="ECO:0000313" key="7">
    <source>
        <dbReference type="EMBL" id="SIP75139.1"/>
    </source>
</evidence>
<keyword evidence="2" id="KW-0044">Antibiotic</keyword>
<dbReference type="RefSeq" id="WP_086954403.1">
    <property type="nucleotide sequence ID" value="NZ_CAWNQC010000285.1"/>
</dbReference>
<dbReference type="Proteomes" id="UP000224871">
    <property type="component" value="Unassembled WGS sequence"/>
</dbReference>
<dbReference type="GO" id="GO:0031640">
    <property type="term" value="P:killing of cells of another organism"/>
    <property type="evidence" value="ECO:0007669"/>
    <property type="project" value="UniProtKB-KW"/>
</dbReference>
<accession>A0A1N6N262</accession>
<evidence type="ECO:0000256" key="4">
    <source>
        <dbReference type="SAM" id="MobiDB-lite"/>
    </source>
</evidence>
<feature type="compositionally biased region" description="Polar residues" evidence="4">
    <location>
        <begin position="94"/>
        <end position="110"/>
    </location>
</feature>
<keyword evidence="9" id="KW-1185">Reference proteome</keyword>
<dbReference type="EMBL" id="FTLG01000241">
    <property type="protein sequence ID" value="SIP75139.1"/>
    <property type="molecule type" value="Genomic_DNA"/>
</dbReference>
<reference evidence="8" key="2">
    <citation type="submission" date="2016-12" db="EMBL/GenBank/DDBJ databases">
        <authorList>
            <person name="Gaudriault S."/>
        </authorList>
    </citation>
    <scope>NUCLEOTIDE SEQUENCE [LARGE SCALE GENOMIC DNA]</scope>
    <source>
        <strain evidence="8">HGB1681 (deposited as PTA-6826 in the American Type Culture Collection)</strain>
    </source>
</reference>
<feature type="region of interest" description="Disordered" evidence="4">
    <location>
        <begin position="73"/>
        <end position="127"/>
    </location>
</feature>
<dbReference type="EMBL" id="NIBU01000083">
    <property type="protein sequence ID" value="PHM29429.1"/>
    <property type="molecule type" value="Genomic_DNA"/>
</dbReference>
<dbReference type="Pfam" id="PF06958">
    <property type="entry name" value="Pyocin_S"/>
    <property type="match status" value="1"/>
</dbReference>
<dbReference type="GO" id="GO:0042742">
    <property type="term" value="P:defense response to bacterium"/>
    <property type="evidence" value="ECO:0007669"/>
    <property type="project" value="UniProtKB-KW"/>
</dbReference>
<dbReference type="SUPFAM" id="SSF69369">
    <property type="entry name" value="Cloacin translocation domain"/>
    <property type="match status" value="1"/>
</dbReference>
<reference evidence="7" key="1">
    <citation type="submission" date="2016-12" db="EMBL/GenBank/DDBJ databases">
        <authorList>
            <person name="Song W.-J."/>
            <person name="Kurnit D.M."/>
        </authorList>
    </citation>
    <scope>NUCLEOTIDE SEQUENCE [LARGE SCALE GENOMIC DNA]</scope>
    <source>
        <strain evidence="7">HGB1681</strain>
    </source>
</reference>